<dbReference type="InterPro" id="IPR028259">
    <property type="entry name" value="AP2-like_int_N"/>
</dbReference>
<feature type="domain" description="AP2-like integrase N-terminal" evidence="2">
    <location>
        <begin position="2"/>
        <end position="42"/>
    </location>
</feature>
<dbReference type="SUPFAM" id="SSF56349">
    <property type="entry name" value="DNA breaking-rejoining enzymes"/>
    <property type="match status" value="1"/>
</dbReference>
<accession>A0ABT9J4F4</accession>
<comment type="caution">
    <text evidence="3">The sequence shown here is derived from an EMBL/GenBank/DDBJ whole genome shotgun (WGS) entry which is preliminary data.</text>
</comment>
<evidence type="ECO:0000313" key="4">
    <source>
        <dbReference type="Proteomes" id="UP001231941"/>
    </source>
</evidence>
<sequence>MIDIGIDSKTGKRQQKFKGGFRTKKEAELVANEFINELNNGNLIDGTNVTFEDFAFQWLSMYESTGKIKVSTIRVRKHEISRLMDYFANYNPTNNIREYKLLTPKTKSAKRTIDVSQDVINELEEHKKTQNKFKMPHRKVYHDKDFVFAILDEKKPGYPEYLKKIANRMRRLL</sequence>
<keyword evidence="3" id="KW-0238">DNA-binding</keyword>
<dbReference type="InterPro" id="IPR011010">
    <property type="entry name" value="DNA_brk_join_enz"/>
</dbReference>
<dbReference type="InterPro" id="IPR013762">
    <property type="entry name" value="Integrase-like_cat_sf"/>
</dbReference>
<dbReference type="Pfam" id="PF14657">
    <property type="entry name" value="Arm-DNA-bind_4"/>
    <property type="match status" value="1"/>
</dbReference>
<dbReference type="Proteomes" id="UP001231941">
    <property type="component" value="Unassembled WGS sequence"/>
</dbReference>
<reference evidence="3 4" key="1">
    <citation type="submission" date="2023-08" db="EMBL/GenBank/DDBJ databases">
        <authorList>
            <person name="Park J.-S."/>
        </authorList>
    </citation>
    <scope>NUCLEOTIDE SEQUENCE [LARGE SCALE GENOMIC DNA]</scope>
    <source>
        <strain evidence="3 4">2205SS18-9</strain>
    </source>
</reference>
<gene>
    <name evidence="3" type="ORF">Q5Y73_19835</name>
</gene>
<keyword evidence="1" id="KW-0233">DNA recombination</keyword>
<keyword evidence="4" id="KW-1185">Reference proteome</keyword>
<name>A0ABT9J4F4_9BACL</name>
<evidence type="ECO:0000259" key="2">
    <source>
        <dbReference type="Pfam" id="PF14657"/>
    </source>
</evidence>
<evidence type="ECO:0000256" key="1">
    <source>
        <dbReference type="ARBA" id="ARBA00023172"/>
    </source>
</evidence>
<dbReference type="GO" id="GO:0003677">
    <property type="term" value="F:DNA binding"/>
    <property type="evidence" value="ECO:0007669"/>
    <property type="project" value="UniProtKB-KW"/>
</dbReference>
<proteinExistence type="predicted"/>
<organism evidence="3 4">
    <name type="scientific">Chengkuizengella axinellae</name>
    <dbReference type="NCBI Taxonomy" id="3064388"/>
    <lineage>
        <taxon>Bacteria</taxon>
        <taxon>Bacillati</taxon>
        <taxon>Bacillota</taxon>
        <taxon>Bacilli</taxon>
        <taxon>Bacillales</taxon>
        <taxon>Paenibacillaceae</taxon>
        <taxon>Chengkuizengella</taxon>
    </lineage>
</organism>
<dbReference type="EMBL" id="JAVAMP010000013">
    <property type="protein sequence ID" value="MDP5276347.1"/>
    <property type="molecule type" value="Genomic_DNA"/>
</dbReference>
<dbReference type="Gene3D" id="1.10.443.10">
    <property type="entry name" value="Intergrase catalytic core"/>
    <property type="match status" value="1"/>
</dbReference>
<evidence type="ECO:0000313" key="3">
    <source>
        <dbReference type="EMBL" id="MDP5276347.1"/>
    </source>
</evidence>
<protein>
    <submittedName>
        <fullName evidence="3">Arm DNA-binding domain-containing protein</fullName>
    </submittedName>
</protein>